<dbReference type="EMBL" id="CAFBOG010000066">
    <property type="protein sequence ID" value="CAB4978361.1"/>
    <property type="molecule type" value="Genomic_DNA"/>
</dbReference>
<dbReference type="AlphaFoldDB" id="A0A6J6PDY4"/>
<dbReference type="GO" id="GO:0019748">
    <property type="term" value="P:secondary metabolic process"/>
    <property type="evidence" value="ECO:0007669"/>
    <property type="project" value="TreeGrafter"/>
</dbReference>
<accession>A0A6J6PDY4</accession>
<feature type="domain" description="Amidohydrolase-related" evidence="2">
    <location>
        <begin position="131"/>
        <end position="387"/>
    </location>
</feature>
<evidence type="ECO:0000313" key="4">
    <source>
        <dbReference type="EMBL" id="CAB4978361.1"/>
    </source>
</evidence>
<organism evidence="3">
    <name type="scientific">freshwater metagenome</name>
    <dbReference type="NCBI Taxonomy" id="449393"/>
    <lineage>
        <taxon>unclassified sequences</taxon>
        <taxon>metagenomes</taxon>
        <taxon>ecological metagenomes</taxon>
    </lineage>
</organism>
<dbReference type="GO" id="GO:0016831">
    <property type="term" value="F:carboxy-lyase activity"/>
    <property type="evidence" value="ECO:0007669"/>
    <property type="project" value="InterPro"/>
</dbReference>
<gene>
    <name evidence="3" type="ORF">UFOPK2582_00734</name>
    <name evidence="4" type="ORF">UFOPK3914_00882</name>
</gene>
<evidence type="ECO:0000259" key="2">
    <source>
        <dbReference type="Pfam" id="PF04909"/>
    </source>
</evidence>
<protein>
    <submittedName>
        <fullName evidence="3">Unannotated protein</fullName>
    </submittedName>
</protein>
<dbReference type="InterPro" id="IPR032465">
    <property type="entry name" value="ACMSD"/>
</dbReference>
<dbReference type="InterPro" id="IPR032466">
    <property type="entry name" value="Metal_Hydrolase"/>
</dbReference>
<proteinExistence type="predicted"/>
<name>A0A6J6PDY4_9ZZZZ</name>
<dbReference type="GO" id="GO:0016787">
    <property type="term" value="F:hydrolase activity"/>
    <property type="evidence" value="ECO:0007669"/>
    <property type="project" value="InterPro"/>
</dbReference>
<dbReference type="SUPFAM" id="SSF51556">
    <property type="entry name" value="Metallo-dependent hydrolases"/>
    <property type="match status" value="1"/>
</dbReference>
<reference evidence="3" key="1">
    <citation type="submission" date="2020-05" db="EMBL/GenBank/DDBJ databases">
        <authorList>
            <person name="Chiriac C."/>
            <person name="Salcher M."/>
            <person name="Ghai R."/>
            <person name="Kavagutti S V."/>
        </authorList>
    </citation>
    <scope>NUCLEOTIDE SEQUENCE</scope>
</reference>
<dbReference type="GO" id="GO:0005737">
    <property type="term" value="C:cytoplasm"/>
    <property type="evidence" value="ECO:0007669"/>
    <property type="project" value="TreeGrafter"/>
</dbReference>
<sequence>MQDSENRPFDADNHYYEALDAFTRHLDPSWGPRTLQWAEINGRQYNVLGGKVSRAVVNPTFDPVASPGVLKDYFRGNPNGDNPLELLKARDRVKEEYRNRDARLLTMDSHGLEKIWLFPTLGMVYEEELRTDPEAVAVMFRAFNRWVEEDWGFNYQNRIFAAPYITLADLDFAISELEWALDKGARTIVMRPAAPTTLLGRRAPTDTQFDPFWARVNEAGITVVVHAGDAGYSANGYATDGFTSNFSNSVPQPIKMLQLERPIEDFLASLITDQLFHRFPNLRIASVENGAGFLRGLFHRLDALGHKMSGWFPEDPIETFRRHIWINPFWEDNVHELLELMGPERVIFGSDWPHIEGMPVPLDYLEELTGLEQKVVDLVTRENTAELNELRPS</sequence>
<dbReference type="EMBL" id="CAEZXS010000069">
    <property type="protein sequence ID" value="CAB4696896.1"/>
    <property type="molecule type" value="Genomic_DNA"/>
</dbReference>
<dbReference type="PANTHER" id="PTHR21240:SF28">
    <property type="entry name" value="ISO-OROTATE DECARBOXYLASE (EUROFUNG)"/>
    <property type="match status" value="1"/>
</dbReference>
<evidence type="ECO:0000256" key="1">
    <source>
        <dbReference type="ARBA" id="ARBA00023239"/>
    </source>
</evidence>
<dbReference type="Gene3D" id="3.20.20.140">
    <property type="entry name" value="Metal-dependent hydrolases"/>
    <property type="match status" value="1"/>
</dbReference>
<evidence type="ECO:0000313" key="3">
    <source>
        <dbReference type="EMBL" id="CAB4696896.1"/>
    </source>
</evidence>
<dbReference type="InterPro" id="IPR006680">
    <property type="entry name" value="Amidohydro-rel"/>
</dbReference>
<dbReference type="Pfam" id="PF04909">
    <property type="entry name" value="Amidohydro_2"/>
    <property type="match status" value="1"/>
</dbReference>
<keyword evidence="1" id="KW-0456">Lyase</keyword>
<dbReference type="PANTHER" id="PTHR21240">
    <property type="entry name" value="2-AMINO-3-CARBOXYLMUCONATE-6-SEMIALDEHYDE DECARBOXYLASE"/>
    <property type="match status" value="1"/>
</dbReference>